<evidence type="ECO:0000259" key="1">
    <source>
        <dbReference type="Pfam" id="PF01170"/>
    </source>
</evidence>
<sequence>MSSLCVLGRQPALGLAELESVFGAKNLSRVATEVARLSVPAQKIAGRPLGGAIKTATILADMPLGNIEAVLEALPTVLADELAAMPEGKLRLGISLYGFRPPLGRLRQYGLSLKKRLSQQTSRNIRIVPNKELALNSAQITYNRLTDKLGMELLLVRSGESTIIGRTIKVQDINDYASRDQARPARDARVGMLPPKLAQIMINLAIENGTSEPAPTAPLLDPFCGSGVILQEAALMGLDVYGTDIDPRMVEYCRRNLDWLRRQRNVAFACRLEVADARSFAWHKPVLALASETYLGPPLFGQPAAAKLQQIVKQTDRLLKDFLINLAQQLEPQQRICLAVPSWRQQNGFLRLPLIDELGDLGYNLESFVHATLNELIYHRPNQIVARQLLVLTRK</sequence>
<dbReference type="Proteomes" id="UP000289269">
    <property type="component" value="Unassembled WGS sequence"/>
</dbReference>
<evidence type="ECO:0000313" key="2">
    <source>
        <dbReference type="EMBL" id="RWZ79637.1"/>
    </source>
</evidence>
<comment type="caution">
    <text evidence="2">The sequence shown here is derived from an EMBL/GenBank/DDBJ whole genome shotgun (WGS) entry which is preliminary data.</text>
</comment>
<gene>
    <name evidence="2" type="ORF">EOT04_00785</name>
</gene>
<accession>A0A4Q0AJM0</accession>
<dbReference type="SUPFAM" id="SSF53335">
    <property type="entry name" value="S-adenosyl-L-methionine-dependent methyltransferases"/>
    <property type="match status" value="1"/>
</dbReference>
<dbReference type="EMBL" id="SCKW01000005">
    <property type="protein sequence ID" value="RWZ79637.1"/>
    <property type="molecule type" value="Genomic_DNA"/>
</dbReference>
<feature type="domain" description="Ribosomal RNA large subunit methyltransferase K/L-like methyltransferase" evidence="1">
    <location>
        <begin position="190"/>
        <end position="269"/>
    </location>
</feature>
<keyword evidence="3" id="KW-1185">Reference proteome</keyword>
<name>A0A4Q0AJM0_9BACT</name>
<dbReference type="InterPro" id="IPR029063">
    <property type="entry name" value="SAM-dependent_MTases_sf"/>
</dbReference>
<dbReference type="InterPro" id="IPR000241">
    <property type="entry name" value="RlmKL-like_Mtase"/>
</dbReference>
<dbReference type="CDD" id="cd02440">
    <property type="entry name" value="AdoMet_MTases"/>
    <property type="match status" value="1"/>
</dbReference>
<dbReference type="AlphaFoldDB" id="A0A4Q0AJM0"/>
<organism evidence="2 3">
    <name type="scientific">Candidatus Chaera renei</name>
    <dbReference type="NCBI Taxonomy" id="2506947"/>
    <lineage>
        <taxon>Bacteria</taxon>
        <taxon>Candidatus Saccharimonadota</taxon>
        <taxon>Candidatus Saccharimonadia</taxon>
        <taxon>Candidatus Saccharimonadales</taxon>
        <taxon>Candidatus Saccharimonadaceae</taxon>
        <taxon>Candidatus Chaera</taxon>
    </lineage>
</organism>
<dbReference type="Pfam" id="PF01170">
    <property type="entry name" value="UPF0020"/>
    <property type="match status" value="1"/>
</dbReference>
<evidence type="ECO:0000313" key="3">
    <source>
        <dbReference type="Proteomes" id="UP000289269"/>
    </source>
</evidence>
<dbReference type="Gene3D" id="3.40.50.150">
    <property type="entry name" value="Vaccinia Virus protein VP39"/>
    <property type="match status" value="1"/>
</dbReference>
<proteinExistence type="predicted"/>
<protein>
    <recommendedName>
        <fullName evidence="1">Ribosomal RNA large subunit methyltransferase K/L-like methyltransferase domain-containing protein</fullName>
    </recommendedName>
</protein>
<reference evidence="2" key="1">
    <citation type="submission" date="2019-01" db="EMBL/GenBank/DDBJ databases">
        <title>Genomic signatures and co-occurrence patterns of the ultra-small Saccharimodia (Patescibacteria phylum) suggest a symbiotic lifestyle.</title>
        <authorList>
            <person name="Lemos L."/>
            <person name="Medeiros J."/>
            <person name="Andreote F."/>
            <person name="Fernandes G."/>
            <person name="Varani A."/>
            <person name="Oliveira G."/>
            <person name="Pylro V."/>
        </authorList>
    </citation>
    <scope>NUCLEOTIDE SEQUENCE [LARGE SCALE GENOMIC DNA]</scope>
    <source>
        <strain evidence="2">AMD01</strain>
    </source>
</reference>